<dbReference type="InParanoid" id="A0A6I9U0B8"/>
<dbReference type="GO" id="GO:0000492">
    <property type="term" value="P:box C/D snoRNP assembly"/>
    <property type="evidence" value="ECO:0007669"/>
    <property type="project" value="TreeGrafter"/>
</dbReference>
<proteinExistence type="inferred from homology"/>
<evidence type="ECO:0000256" key="12">
    <source>
        <dbReference type="ARBA" id="ARBA00077531"/>
    </source>
</evidence>
<evidence type="ECO:0000256" key="7">
    <source>
        <dbReference type="ARBA" id="ARBA00022843"/>
    </source>
</evidence>
<dbReference type="AlphaFoldDB" id="A0A6I9U0B8"/>
<evidence type="ECO:0000256" key="6">
    <source>
        <dbReference type="ARBA" id="ARBA00022833"/>
    </source>
</evidence>
<evidence type="ECO:0000256" key="3">
    <source>
        <dbReference type="ARBA" id="ARBA00022553"/>
    </source>
</evidence>
<evidence type="ECO:0000256" key="1">
    <source>
        <dbReference type="ARBA" id="ARBA00022499"/>
    </source>
</evidence>
<keyword evidence="2" id="KW-0690">Ribosome biogenesis</keyword>
<protein>
    <recommendedName>
        <fullName evidence="11">Box C/D snoRNA protein 1</fullName>
    </recommendedName>
    <alternativeName>
        <fullName evidence="12">Zinc finger HIT domain-containing protein 6</fullName>
    </alternativeName>
</protein>
<dbReference type="FunFam" id="3.30.60.190:FF:000001">
    <property type="entry name" value="box C/D snoRNA protein 1"/>
    <property type="match status" value="1"/>
</dbReference>
<dbReference type="GO" id="GO:0070761">
    <property type="term" value="C:pre-snoRNP complex"/>
    <property type="evidence" value="ECO:0007669"/>
    <property type="project" value="TreeGrafter"/>
</dbReference>
<feature type="domain" description="HIT-type" evidence="14">
    <location>
        <begin position="23"/>
        <end position="57"/>
    </location>
</feature>
<name>A0A6I9U0B8_SESIN</name>
<dbReference type="GO" id="GO:0048254">
    <property type="term" value="P:snoRNA localization"/>
    <property type="evidence" value="ECO:0007669"/>
    <property type="project" value="TreeGrafter"/>
</dbReference>
<dbReference type="CDD" id="cd23023">
    <property type="entry name" value="zf-HIT_BCD1"/>
    <property type="match status" value="1"/>
</dbReference>
<evidence type="ECO:0000313" key="16">
    <source>
        <dbReference type="RefSeq" id="XP_011093382.1"/>
    </source>
</evidence>
<dbReference type="GeneID" id="105173371"/>
<dbReference type="GO" id="GO:0000463">
    <property type="term" value="P:maturation of LSU-rRNA from tricistronic rRNA transcript (SSU-rRNA, 5.8S rRNA, LSU-rRNA)"/>
    <property type="evidence" value="ECO:0007669"/>
    <property type="project" value="TreeGrafter"/>
</dbReference>
<comment type="function">
    <text evidence="8">Required for box C/D snoRNAs accumulation involved in snoRNA processing, snoRNA transport to the nucleolus and ribosome biogenesis.</text>
</comment>
<evidence type="ECO:0000313" key="15">
    <source>
        <dbReference type="Proteomes" id="UP000504604"/>
    </source>
</evidence>
<evidence type="ECO:0000259" key="14">
    <source>
        <dbReference type="PROSITE" id="PS51083"/>
    </source>
</evidence>
<evidence type="ECO:0000256" key="8">
    <source>
        <dbReference type="ARBA" id="ARBA00049598"/>
    </source>
</evidence>
<accession>A0A6I9U0B8</accession>
<evidence type="ECO:0000256" key="2">
    <source>
        <dbReference type="ARBA" id="ARBA00022517"/>
    </source>
</evidence>
<evidence type="ECO:0000256" key="10">
    <source>
        <dbReference type="ARBA" id="ARBA00061949"/>
    </source>
</evidence>
<sequence length="425" mass="48461">MAMEEKPEEQPSPSNNKQQPVLCEECKINPSKYKCPGCSLRTCSLPCVNAHKQRTSCTGKRPVTKFIPISQFDDNLILSDYNMLEDVKRIADSAQRMRVKLCGYSYFRLPFPLKILRRAAGSRRTKLLFLSSGMSKREANQTYYNSRKKFISWTIEWRFHSTDVVLVDHGVHEDTTLSSVIEKHLKPGPWNHSLRPFCDQTLDSLKFFIRKYPKGPKSPFQQLNIKAPLREQLANIVILEYPVIHVFLPSHSYDFDVIKDVSPRKVDIKEPAHHDYPIPKGVTFREEEIEDGESSDPHVSDLMNDACQKMGTQEEPKELVQSPSTVKGVKRAPSVSCSDTRLMTTEDNNMGSKSCIEQLADVPDLDFDFDFEPGLIDVYPDLTTDANADDFLDFDGLLPEQKDLEGGLFLVEEELEEGEIAEVDY</sequence>
<keyword evidence="1" id="KW-1017">Isopeptide bond</keyword>
<keyword evidence="7" id="KW-0832">Ubl conjugation</keyword>
<organism evidence="15 16">
    <name type="scientific">Sesamum indicum</name>
    <name type="common">Oriental sesame</name>
    <name type="synonym">Sesamum orientale</name>
    <dbReference type="NCBI Taxonomy" id="4182"/>
    <lineage>
        <taxon>Eukaryota</taxon>
        <taxon>Viridiplantae</taxon>
        <taxon>Streptophyta</taxon>
        <taxon>Embryophyta</taxon>
        <taxon>Tracheophyta</taxon>
        <taxon>Spermatophyta</taxon>
        <taxon>Magnoliopsida</taxon>
        <taxon>eudicotyledons</taxon>
        <taxon>Gunneridae</taxon>
        <taxon>Pentapetalae</taxon>
        <taxon>asterids</taxon>
        <taxon>lamiids</taxon>
        <taxon>Lamiales</taxon>
        <taxon>Pedaliaceae</taxon>
        <taxon>Sesamum</taxon>
    </lineage>
</organism>
<comment type="subunit">
    <text evidence="10">Interacts with FBL, SNU13, NOP58, NUFIP1, RUVBL1, RUVBL2 and TAF9. Interacts (via HIT-type zinc finger) with the RUVBL1/RUVBL2 complex in the presence of ADP.</text>
</comment>
<evidence type="ECO:0000256" key="4">
    <source>
        <dbReference type="ARBA" id="ARBA00022723"/>
    </source>
</evidence>
<dbReference type="GO" id="GO:0008270">
    <property type="term" value="F:zinc ion binding"/>
    <property type="evidence" value="ECO:0007669"/>
    <property type="project" value="UniProtKB-UniRule"/>
</dbReference>
<evidence type="ECO:0000256" key="11">
    <source>
        <dbReference type="ARBA" id="ARBA00068630"/>
    </source>
</evidence>
<dbReference type="FunCoup" id="A0A6I9U0B8">
    <property type="interactions" value="642"/>
</dbReference>
<dbReference type="Gene3D" id="3.30.60.190">
    <property type="match status" value="1"/>
</dbReference>
<dbReference type="OrthoDB" id="272357at2759"/>
<dbReference type="PANTHER" id="PTHR13483:SF3">
    <property type="entry name" value="BOX C_D SNORNA PROTEIN 1"/>
    <property type="match status" value="1"/>
</dbReference>
<reference evidence="16" key="1">
    <citation type="submission" date="2025-08" db="UniProtKB">
        <authorList>
            <consortium name="RefSeq"/>
        </authorList>
    </citation>
    <scope>IDENTIFICATION</scope>
</reference>
<dbReference type="PROSITE" id="PS51083">
    <property type="entry name" value="ZF_HIT"/>
    <property type="match status" value="1"/>
</dbReference>
<comment type="similarity">
    <text evidence="9">Belongs to the BCD1 family.</text>
</comment>
<dbReference type="InterPro" id="IPR051639">
    <property type="entry name" value="BCD1"/>
</dbReference>
<keyword evidence="4" id="KW-0479">Metal-binding</keyword>
<dbReference type="PANTHER" id="PTHR13483">
    <property type="entry name" value="BOX C_D SNORNA PROTEIN 1-RELATED"/>
    <property type="match status" value="1"/>
</dbReference>
<evidence type="ECO:0000256" key="9">
    <source>
        <dbReference type="ARBA" id="ARBA00049654"/>
    </source>
</evidence>
<dbReference type="Pfam" id="PF25790">
    <property type="entry name" value="BCD1"/>
    <property type="match status" value="1"/>
</dbReference>
<dbReference type="GO" id="GO:0005634">
    <property type="term" value="C:nucleus"/>
    <property type="evidence" value="ECO:0007669"/>
    <property type="project" value="TreeGrafter"/>
</dbReference>
<keyword evidence="15" id="KW-1185">Reference proteome</keyword>
<dbReference type="KEGG" id="sind:105173371"/>
<dbReference type="InterPro" id="IPR007529">
    <property type="entry name" value="Znf_HIT"/>
</dbReference>
<dbReference type="InterPro" id="IPR057721">
    <property type="entry name" value="BCD1_alpha/beta"/>
</dbReference>
<evidence type="ECO:0000256" key="5">
    <source>
        <dbReference type="ARBA" id="ARBA00022771"/>
    </source>
</evidence>
<keyword evidence="3" id="KW-0597">Phosphoprotein</keyword>
<dbReference type="RefSeq" id="XP_011093382.1">
    <property type="nucleotide sequence ID" value="XM_011095080.2"/>
</dbReference>
<dbReference type="Pfam" id="PF04438">
    <property type="entry name" value="zf-HIT"/>
    <property type="match status" value="1"/>
</dbReference>
<keyword evidence="6" id="KW-0862">Zinc</keyword>
<dbReference type="SUPFAM" id="SSF144232">
    <property type="entry name" value="HIT/MYND zinc finger-like"/>
    <property type="match status" value="1"/>
</dbReference>
<gene>
    <name evidence="16" type="primary">LOC105173371</name>
</gene>
<evidence type="ECO:0000256" key="13">
    <source>
        <dbReference type="PROSITE-ProRule" id="PRU00453"/>
    </source>
</evidence>
<dbReference type="Proteomes" id="UP000504604">
    <property type="component" value="Linkage group LG11"/>
</dbReference>
<keyword evidence="5 13" id="KW-0863">Zinc-finger</keyword>